<organism evidence="1 2">
    <name type="scientific">Desmophyllum pertusum</name>
    <dbReference type="NCBI Taxonomy" id="174260"/>
    <lineage>
        <taxon>Eukaryota</taxon>
        <taxon>Metazoa</taxon>
        <taxon>Cnidaria</taxon>
        <taxon>Anthozoa</taxon>
        <taxon>Hexacorallia</taxon>
        <taxon>Scleractinia</taxon>
        <taxon>Caryophylliina</taxon>
        <taxon>Caryophylliidae</taxon>
        <taxon>Desmophyllum</taxon>
    </lineage>
</organism>
<dbReference type="EMBL" id="MU827781">
    <property type="protein sequence ID" value="KAJ7337154.1"/>
    <property type="molecule type" value="Genomic_DNA"/>
</dbReference>
<name>A0A9W9YEL6_9CNID</name>
<dbReference type="AlphaFoldDB" id="A0A9W9YEL6"/>
<accession>A0A9W9YEL6</accession>
<gene>
    <name evidence="1" type="ORF">OS493_010008</name>
</gene>
<proteinExistence type="predicted"/>
<dbReference type="OrthoDB" id="10566430at2759"/>
<sequence>MKTTPRRAKPQTKRSDFYSGRCFLRKMADNRSDSPPPGFKKVESHYWEAVMDPRSKRQPVNGHTGIYAYHCDDCMCGMGGWPCSRDGHIWSCCGQTDKYCHCTEAKGAEKQGKKN</sequence>
<protein>
    <submittedName>
        <fullName evidence="1">Uncharacterized protein</fullName>
    </submittedName>
</protein>
<dbReference type="Proteomes" id="UP001163046">
    <property type="component" value="Unassembled WGS sequence"/>
</dbReference>
<reference evidence="1" key="1">
    <citation type="submission" date="2023-01" db="EMBL/GenBank/DDBJ databases">
        <title>Genome assembly of the deep-sea coral Lophelia pertusa.</title>
        <authorList>
            <person name="Herrera S."/>
            <person name="Cordes E."/>
        </authorList>
    </citation>
    <scope>NUCLEOTIDE SEQUENCE</scope>
    <source>
        <strain evidence="1">USNM1676648</strain>
        <tissue evidence="1">Polyp</tissue>
    </source>
</reference>
<evidence type="ECO:0000313" key="2">
    <source>
        <dbReference type="Proteomes" id="UP001163046"/>
    </source>
</evidence>
<evidence type="ECO:0000313" key="1">
    <source>
        <dbReference type="EMBL" id="KAJ7337154.1"/>
    </source>
</evidence>
<keyword evidence="2" id="KW-1185">Reference proteome</keyword>
<comment type="caution">
    <text evidence="1">The sequence shown here is derived from an EMBL/GenBank/DDBJ whole genome shotgun (WGS) entry which is preliminary data.</text>
</comment>